<protein>
    <submittedName>
        <fullName evidence="1">Uncharacterized protein</fullName>
    </submittedName>
</protein>
<name>A0A816GEJ8_ADIRI</name>
<comment type="caution">
    <text evidence="1">The sequence shown here is derived from an EMBL/GenBank/DDBJ whole genome shotgun (WGS) entry which is preliminary data.</text>
</comment>
<proteinExistence type="predicted"/>
<feature type="non-terminal residue" evidence="1">
    <location>
        <position position="1"/>
    </location>
</feature>
<gene>
    <name evidence="1" type="ORF">XAT740_LOCUS58992</name>
</gene>
<sequence>DTENNRIQLFPFGETNAITVAGWQSARPTINLNGPVGVTLDAKKYLFIVELQGQRIIAEGPYGFRCIIGCYGDVARSRESFPSSMSFDILGNIFVVDTENRRIMKFQLTNISSGE</sequence>
<evidence type="ECO:0000313" key="1">
    <source>
        <dbReference type="EMBL" id="CAF1672687.1"/>
    </source>
</evidence>
<evidence type="ECO:0000313" key="2">
    <source>
        <dbReference type="Proteomes" id="UP000663828"/>
    </source>
</evidence>
<dbReference type="InterPro" id="IPR011042">
    <property type="entry name" value="6-blade_b-propeller_TolB-like"/>
</dbReference>
<accession>A0A816GEJ8</accession>
<dbReference type="Gene3D" id="2.120.10.30">
    <property type="entry name" value="TolB, C-terminal domain"/>
    <property type="match status" value="1"/>
</dbReference>
<dbReference type="SUPFAM" id="SSF101898">
    <property type="entry name" value="NHL repeat"/>
    <property type="match status" value="1"/>
</dbReference>
<reference evidence="1" key="1">
    <citation type="submission" date="2021-02" db="EMBL/GenBank/DDBJ databases">
        <authorList>
            <person name="Nowell W R."/>
        </authorList>
    </citation>
    <scope>NUCLEOTIDE SEQUENCE</scope>
</reference>
<organism evidence="1 2">
    <name type="scientific">Adineta ricciae</name>
    <name type="common">Rotifer</name>
    <dbReference type="NCBI Taxonomy" id="249248"/>
    <lineage>
        <taxon>Eukaryota</taxon>
        <taxon>Metazoa</taxon>
        <taxon>Spiralia</taxon>
        <taxon>Gnathifera</taxon>
        <taxon>Rotifera</taxon>
        <taxon>Eurotatoria</taxon>
        <taxon>Bdelloidea</taxon>
        <taxon>Adinetida</taxon>
        <taxon>Adinetidae</taxon>
        <taxon>Adineta</taxon>
    </lineage>
</organism>
<keyword evidence="2" id="KW-1185">Reference proteome</keyword>
<dbReference type="Proteomes" id="UP000663828">
    <property type="component" value="Unassembled WGS sequence"/>
</dbReference>
<dbReference type="EMBL" id="CAJNOR010013329">
    <property type="protein sequence ID" value="CAF1672687.1"/>
    <property type="molecule type" value="Genomic_DNA"/>
</dbReference>
<dbReference type="AlphaFoldDB" id="A0A816GEJ8"/>